<proteinExistence type="predicted"/>
<name>A0ABQ6N7R7_9STRA</name>
<sequence length="532" mass="57265">MADILQGGSEWLSEMDAFNQPGGHDGQPSTLEALQSEMKLLHWHKLANEAALKAALIRTKKMRAADAKNPPKESLKEKAEWMQQIIEEEQAKPLQVGKDYIVQYEAEEERNEAALQRQVEHHVNCLKNLRSSIERRETIKERKANFKEFKAQVEAERKAVLEGKVTAANRFKLAQSDQQGGEGSEQEAPAKGKQLKGTLSTVIGSLDKLVELEKRISSLESDNLHDRVKDGASVPQQKLARMKLAFTKKRTEPKPGVPAKPYYAVRVTRKGGAPGGARGIRGTMKGVNRKQEREQAGKGGGRNNKAKTIGAPAFMTQGKREIGAAYKSSTMGSGVARGSGRSAVAARSKASTQREQRNLNKIGKQNAQVRSKMYGGKVNSVSAGISTGIKTKNVHMQQFHNIRKQQQGRMENIRKGSVGGGTRGARGMGAGGKSSTMSGSRAMGGRKPVGGTRLNKTTGTRPAAGSRARPIPAANRGVRGGYKTTTGRSNNRGPPPKGASRFPAVKGASVGGRSVGGSGLSAVRAKAVRKKW</sequence>
<feature type="region of interest" description="Disordered" evidence="1">
    <location>
        <begin position="287"/>
        <end position="308"/>
    </location>
</feature>
<dbReference type="Proteomes" id="UP001165060">
    <property type="component" value="Unassembled WGS sequence"/>
</dbReference>
<feature type="compositionally biased region" description="Polar residues" evidence="1">
    <location>
        <begin position="483"/>
        <end position="492"/>
    </location>
</feature>
<evidence type="ECO:0000313" key="2">
    <source>
        <dbReference type="EMBL" id="GMI42552.1"/>
    </source>
</evidence>
<protein>
    <submittedName>
        <fullName evidence="2">Uncharacterized protein</fullName>
    </submittedName>
</protein>
<feature type="compositionally biased region" description="Gly residues" evidence="1">
    <location>
        <begin position="509"/>
        <end position="519"/>
    </location>
</feature>
<keyword evidence="3" id="KW-1185">Reference proteome</keyword>
<dbReference type="EMBL" id="BRYB01001075">
    <property type="protein sequence ID" value="GMI42552.1"/>
    <property type="molecule type" value="Genomic_DNA"/>
</dbReference>
<gene>
    <name evidence="2" type="ORF">TeGR_g5579</name>
</gene>
<comment type="caution">
    <text evidence="2">The sequence shown here is derived from an EMBL/GenBank/DDBJ whole genome shotgun (WGS) entry which is preliminary data.</text>
</comment>
<evidence type="ECO:0000256" key="1">
    <source>
        <dbReference type="SAM" id="MobiDB-lite"/>
    </source>
</evidence>
<accession>A0ABQ6N7R7</accession>
<feature type="region of interest" description="Disordered" evidence="1">
    <location>
        <begin position="175"/>
        <end position="195"/>
    </location>
</feature>
<feature type="region of interest" description="Disordered" evidence="1">
    <location>
        <begin position="415"/>
        <end position="532"/>
    </location>
</feature>
<feature type="compositionally biased region" description="Gly residues" evidence="1">
    <location>
        <begin position="417"/>
        <end position="432"/>
    </location>
</feature>
<organism evidence="2 3">
    <name type="scientific">Tetraparma gracilis</name>
    <dbReference type="NCBI Taxonomy" id="2962635"/>
    <lineage>
        <taxon>Eukaryota</taxon>
        <taxon>Sar</taxon>
        <taxon>Stramenopiles</taxon>
        <taxon>Ochrophyta</taxon>
        <taxon>Bolidophyceae</taxon>
        <taxon>Parmales</taxon>
        <taxon>Triparmaceae</taxon>
        <taxon>Tetraparma</taxon>
    </lineage>
</organism>
<reference evidence="2 3" key="1">
    <citation type="journal article" date="2023" name="Commun. Biol.">
        <title>Genome analysis of Parmales, the sister group of diatoms, reveals the evolutionary specialization of diatoms from phago-mixotrophs to photoautotrophs.</title>
        <authorList>
            <person name="Ban H."/>
            <person name="Sato S."/>
            <person name="Yoshikawa S."/>
            <person name="Yamada K."/>
            <person name="Nakamura Y."/>
            <person name="Ichinomiya M."/>
            <person name="Sato N."/>
            <person name="Blanc-Mathieu R."/>
            <person name="Endo H."/>
            <person name="Kuwata A."/>
            <person name="Ogata H."/>
        </authorList>
    </citation>
    <scope>NUCLEOTIDE SEQUENCE [LARGE SCALE GENOMIC DNA]</scope>
</reference>
<evidence type="ECO:0000313" key="3">
    <source>
        <dbReference type="Proteomes" id="UP001165060"/>
    </source>
</evidence>